<dbReference type="Pfam" id="PF01546">
    <property type="entry name" value="Peptidase_M20"/>
    <property type="match status" value="1"/>
</dbReference>
<dbReference type="RefSeq" id="WP_129047615.1">
    <property type="nucleotide sequence ID" value="NZ_SDHX01000001.1"/>
</dbReference>
<dbReference type="Gene3D" id="3.30.70.360">
    <property type="match status" value="1"/>
</dbReference>
<dbReference type="Proteomes" id="UP000290218">
    <property type="component" value="Unassembled WGS sequence"/>
</dbReference>
<dbReference type="AlphaFoldDB" id="A0A4V1M6Q8"/>
<proteinExistence type="predicted"/>
<dbReference type="PANTHER" id="PTHR43808:SF31">
    <property type="entry name" value="N-ACETYL-L-CITRULLINE DEACETYLASE"/>
    <property type="match status" value="1"/>
</dbReference>
<evidence type="ECO:0000313" key="5">
    <source>
        <dbReference type="EMBL" id="RXK56249.1"/>
    </source>
</evidence>
<evidence type="ECO:0000256" key="1">
    <source>
        <dbReference type="ARBA" id="ARBA00022723"/>
    </source>
</evidence>
<evidence type="ECO:0000256" key="3">
    <source>
        <dbReference type="ARBA" id="ARBA00023285"/>
    </source>
</evidence>
<name>A0A4V1M6Q8_9BACT</name>
<dbReference type="CDD" id="cd03894">
    <property type="entry name" value="M20_ArgE"/>
    <property type="match status" value="1"/>
</dbReference>
<organism evidence="5 6">
    <name type="scientific">Oleiharenicola lentus</name>
    <dbReference type="NCBI Taxonomy" id="2508720"/>
    <lineage>
        <taxon>Bacteria</taxon>
        <taxon>Pseudomonadati</taxon>
        <taxon>Verrucomicrobiota</taxon>
        <taxon>Opitutia</taxon>
        <taxon>Opitutales</taxon>
        <taxon>Opitutaceae</taxon>
        <taxon>Oleiharenicola</taxon>
    </lineage>
</organism>
<evidence type="ECO:0000313" key="6">
    <source>
        <dbReference type="Proteomes" id="UP000290218"/>
    </source>
</evidence>
<dbReference type="PANTHER" id="PTHR43808">
    <property type="entry name" value="ACETYLORNITHINE DEACETYLASE"/>
    <property type="match status" value="1"/>
</dbReference>
<keyword evidence="3" id="KW-0170">Cobalt</keyword>
<dbReference type="GO" id="GO:0046872">
    <property type="term" value="F:metal ion binding"/>
    <property type="evidence" value="ECO:0007669"/>
    <property type="project" value="UniProtKB-KW"/>
</dbReference>
<keyword evidence="1" id="KW-0479">Metal-binding</keyword>
<dbReference type="InterPro" id="IPR011650">
    <property type="entry name" value="Peptidase_M20_dimer"/>
</dbReference>
<dbReference type="SUPFAM" id="SSF55031">
    <property type="entry name" value="Bacterial exopeptidase dimerisation domain"/>
    <property type="match status" value="1"/>
</dbReference>
<dbReference type="GO" id="GO:0008777">
    <property type="term" value="F:acetylornithine deacetylase activity"/>
    <property type="evidence" value="ECO:0007669"/>
    <property type="project" value="TreeGrafter"/>
</dbReference>
<dbReference type="InterPro" id="IPR050072">
    <property type="entry name" value="Peptidase_M20A"/>
</dbReference>
<dbReference type="GO" id="GO:0006526">
    <property type="term" value="P:L-arginine biosynthetic process"/>
    <property type="evidence" value="ECO:0007669"/>
    <property type="project" value="TreeGrafter"/>
</dbReference>
<keyword evidence="6" id="KW-1185">Reference proteome</keyword>
<accession>A0A4V1M6Q8</accession>
<dbReference type="SUPFAM" id="SSF53187">
    <property type="entry name" value="Zn-dependent exopeptidases"/>
    <property type="match status" value="1"/>
</dbReference>
<feature type="domain" description="Peptidase M20 dimerisation" evidence="4">
    <location>
        <begin position="180"/>
        <end position="284"/>
    </location>
</feature>
<protein>
    <submittedName>
        <fullName evidence="5">M20 family peptidase</fullName>
    </submittedName>
</protein>
<evidence type="ECO:0000256" key="2">
    <source>
        <dbReference type="ARBA" id="ARBA00022801"/>
    </source>
</evidence>
<dbReference type="OrthoDB" id="9792335at2"/>
<comment type="caution">
    <text evidence="5">The sequence shown here is derived from an EMBL/GenBank/DDBJ whole genome shotgun (WGS) entry which is preliminary data.</text>
</comment>
<dbReference type="InterPro" id="IPR036264">
    <property type="entry name" value="Bact_exopeptidase_dim_dom"/>
</dbReference>
<reference evidence="5 6" key="1">
    <citation type="submission" date="2019-01" db="EMBL/GenBank/DDBJ databases">
        <title>Lacunisphaera sp. strain TWA-58.</title>
        <authorList>
            <person name="Chen W.-M."/>
        </authorList>
    </citation>
    <scope>NUCLEOTIDE SEQUENCE [LARGE SCALE GENOMIC DNA]</scope>
    <source>
        <strain evidence="5 6">TWA-58</strain>
    </source>
</reference>
<sequence length="383" mass="40402">MPTLPPPTSCEELLAQMVSFETVNPDFGGPAGGESALAAHLETLAHHWGLQTRRLPVGDRGFNLLITAETAPDAEWLLFESHLDTVSLDGMTVPPLKLTADGDRLHGRGTCDTKGSGAAMLWALQAYAHSTQRVRNAGVVFVVDEEAQMRGAKAFAGELAHISRLRGIVVGEPTGLRPVVAHNGALRWRTITRGVAAHSADPSKGRSAIHAMLHVVAALEARFLPLACRGFPLTGRAAASINLIRGGSAVNIIPDYCEIYCDRRLVPGETAAQILAERDAALAGQTVEHDSLYLAPPLPPQNSAALHAWAAPALRACGLDATAIGAPYATDASHYAAAGAQVIVLGPGDLAQAHTKDEWLDRRELERAIAVYGALLRLPAGSA</sequence>
<dbReference type="Gene3D" id="3.40.630.10">
    <property type="entry name" value="Zn peptidases"/>
    <property type="match status" value="1"/>
</dbReference>
<dbReference type="Pfam" id="PF07687">
    <property type="entry name" value="M20_dimer"/>
    <property type="match status" value="1"/>
</dbReference>
<evidence type="ECO:0000259" key="4">
    <source>
        <dbReference type="Pfam" id="PF07687"/>
    </source>
</evidence>
<dbReference type="InterPro" id="IPR002933">
    <property type="entry name" value="Peptidase_M20"/>
</dbReference>
<gene>
    <name evidence="5" type="ORF">ESB00_10350</name>
</gene>
<dbReference type="EMBL" id="SDHX01000001">
    <property type="protein sequence ID" value="RXK56249.1"/>
    <property type="molecule type" value="Genomic_DNA"/>
</dbReference>
<keyword evidence="2" id="KW-0378">Hydrolase</keyword>